<dbReference type="SUPFAM" id="SSF52096">
    <property type="entry name" value="ClpP/crotonase"/>
    <property type="match status" value="1"/>
</dbReference>
<sequence>MKKVFLFGILIIFGFFTAYSKEIKCGVIRFNDTVQPVSAEFVISSIKEFNEAKDFDLILIKINTPGGLLKSTREIVSTILESKIPVCVYVYPSGSQAASAGFFILMSGNFAAMAEGTNAGAAHPVSLMPGFSLNDKKEKDKKNENVMAEKIVEDTAAFIRSIAEKRGRNIEYCEKAVRESKSYTAKECLKFGLIDYLESNPEALVKKIAKEKLGIDVEGVTFITRDYSLREKILSILASPEIAYLLFLAGVIGIFIEIKSPGAIFPGLFGAICLILFFFSTKILPVSIAGMLFIVLGVLLIIMEFKVVSYGFLTLGGLFSMVVGSLMLFKSDLPGMTLSPFSIIFAALLFGILFAIVVYFIVQSQKEQIHTGKESFIGKKAEVVADFENGKGKVFFNGEYWDAECVDPCEIKKGDRVLITDIEDMILKVKGV</sequence>
<dbReference type="InterPro" id="IPR056739">
    <property type="entry name" value="NfeD_membrane"/>
</dbReference>
<evidence type="ECO:0000256" key="1">
    <source>
        <dbReference type="ARBA" id="ARBA00004141"/>
    </source>
</evidence>
<dbReference type="GO" id="GO:0016020">
    <property type="term" value="C:membrane"/>
    <property type="evidence" value="ECO:0007669"/>
    <property type="project" value="UniProtKB-SubCell"/>
</dbReference>
<dbReference type="InterPro" id="IPR002810">
    <property type="entry name" value="NfeD-like_C"/>
</dbReference>
<evidence type="ECO:0000259" key="6">
    <source>
        <dbReference type="Pfam" id="PF01957"/>
    </source>
</evidence>
<dbReference type="Proteomes" id="UP000595564">
    <property type="component" value="Chromosome"/>
</dbReference>
<dbReference type="KEGG" id="thyd:TTHT_0487"/>
<feature type="transmembrane region" description="Helical" evidence="5">
    <location>
        <begin position="310"/>
        <end position="329"/>
    </location>
</feature>
<dbReference type="GO" id="GO:0006508">
    <property type="term" value="P:proteolysis"/>
    <property type="evidence" value="ECO:0007669"/>
    <property type="project" value="UniProtKB-KW"/>
</dbReference>
<evidence type="ECO:0000256" key="2">
    <source>
        <dbReference type="ARBA" id="ARBA00022692"/>
    </source>
</evidence>
<dbReference type="AlphaFoldDB" id="A0A7R6PMZ5"/>
<evidence type="ECO:0000256" key="4">
    <source>
        <dbReference type="ARBA" id="ARBA00023136"/>
    </source>
</evidence>
<dbReference type="PANTHER" id="PTHR33507">
    <property type="entry name" value="INNER MEMBRANE PROTEIN YBBJ"/>
    <property type="match status" value="1"/>
</dbReference>
<keyword evidence="2 5" id="KW-0812">Transmembrane</keyword>
<dbReference type="GO" id="GO:0008233">
    <property type="term" value="F:peptidase activity"/>
    <property type="evidence" value="ECO:0007669"/>
    <property type="project" value="UniProtKB-KW"/>
</dbReference>
<dbReference type="Pfam" id="PF01957">
    <property type="entry name" value="NfeD"/>
    <property type="match status" value="1"/>
</dbReference>
<evidence type="ECO:0000256" key="3">
    <source>
        <dbReference type="ARBA" id="ARBA00022989"/>
    </source>
</evidence>
<comment type="subcellular location">
    <subcellularLocation>
        <location evidence="1">Membrane</location>
        <topology evidence="1">Multi-pass membrane protein</topology>
    </subcellularLocation>
</comment>
<evidence type="ECO:0000259" key="8">
    <source>
        <dbReference type="Pfam" id="PF25145"/>
    </source>
</evidence>
<dbReference type="RefSeq" id="WP_201328415.1">
    <property type="nucleotide sequence ID" value="NZ_AP017470.1"/>
</dbReference>
<dbReference type="Gene3D" id="3.90.226.10">
    <property type="entry name" value="2-enoyl-CoA Hydratase, Chain A, domain 1"/>
    <property type="match status" value="1"/>
</dbReference>
<dbReference type="EMBL" id="AP017470">
    <property type="protein sequence ID" value="BBB32076.1"/>
    <property type="molecule type" value="Genomic_DNA"/>
</dbReference>
<dbReference type="PANTHER" id="PTHR33507:SF4">
    <property type="entry name" value="NODULATION COMPETITIVENESS PROTEIN NFED"/>
    <property type="match status" value="1"/>
</dbReference>
<feature type="transmembrane region" description="Helical" evidence="5">
    <location>
        <begin position="263"/>
        <end position="280"/>
    </location>
</feature>
<dbReference type="SUPFAM" id="SSF141322">
    <property type="entry name" value="NfeD domain-like"/>
    <property type="match status" value="1"/>
</dbReference>
<evidence type="ECO:0000313" key="10">
    <source>
        <dbReference type="Proteomes" id="UP000595564"/>
    </source>
</evidence>
<feature type="domain" description="NfeD integral membrane" evidence="7">
    <location>
        <begin position="242"/>
        <end position="359"/>
    </location>
</feature>
<keyword evidence="9" id="KW-0378">Hydrolase</keyword>
<keyword evidence="9" id="KW-0645">Protease</keyword>
<dbReference type="InterPro" id="IPR056738">
    <property type="entry name" value="NfeD1b_N"/>
</dbReference>
<feature type="domain" description="NfeD1b N-terminal" evidence="8">
    <location>
        <begin position="27"/>
        <end position="210"/>
    </location>
</feature>
<evidence type="ECO:0000259" key="7">
    <source>
        <dbReference type="Pfam" id="PF24961"/>
    </source>
</evidence>
<evidence type="ECO:0000313" key="9">
    <source>
        <dbReference type="EMBL" id="BBB32076.1"/>
    </source>
</evidence>
<dbReference type="InterPro" id="IPR029045">
    <property type="entry name" value="ClpP/crotonase-like_dom_sf"/>
</dbReference>
<name>A0A7R6PMZ5_9BACT</name>
<accession>A0A7R6PMZ5</accession>
<evidence type="ECO:0000256" key="5">
    <source>
        <dbReference type="SAM" id="Phobius"/>
    </source>
</evidence>
<keyword evidence="10" id="KW-1185">Reference proteome</keyword>
<feature type="transmembrane region" description="Helical" evidence="5">
    <location>
        <begin position="233"/>
        <end position="256"/>
    </location>
</feature>
<dbReference type="Gene3D" id="2.40.50.140">
    <property type="entry name" value="Nucleic acid-binding proteins"/>
    <property type="match status" value="1"/>
</dbReference>
<dbReference type="Pfam" id="PF25145">
    <property type="entry name" value="NfeD1b_N"/>
    <property type="match status" value="1"/>
</dbReference>
<feature type="domain" description="NfeD-like C-terminal" evidence="6">
    <location>
        <begin position="374"/>
        <end position="430"/>
    </location>
</feature>
<feature type="transmembrane region" description="Helical" evidence="5">
    <location>
        <begin position="341"/>
        <end position="362"/>
    </location>
</feature>
<keyword evidence="3 5" id="KW-1133">Transmembrane helix</keyword>
<dbReference type="InterPro" id="IPR012340">
    <property type="entry name" value="NA-bd_OB-fold"/>
</dbReference>
<dbReference type="CDD" id="cd07020">
    <property type="entry name" value="Clp_protease_NfeD_1"/>
    <property type="match status" value="1"/>
</dbReference>
<dbReference type="Pfam" id="PF24961">
    <property type="entry name" value="NfeD_membrane"/>
    <property type="match status" value="1"/>
</dbReference>
<gene>
    <name evidence="9" type="primary">nfeD</name>
    <name evidence="9" type="ORF">TTHT_0487</name>
</gene>
<organism evidence="9 10">
    <name type="scientific">Thermotomaculum hydrothermale</name>
    <dbReference type="NCBI Taxonomy" id="981385"/>
    <lineage>
        <taxon>Bacteria</taxon>
        <taxon>Pseudomonadati</taxon>
        <taxon>Acidobacteriota</taxon>
        <taxon>Holophagae</taxon>
        <taxon>Thermotomaculales</taxon>
        <taxon>Thermotomaculaceae</taxon>
        <taxon>Thermotomaculum</taxon>
    </lineage>
</organism>
<keyword evidence="4 5" id="KW-0472">Membrane</keyword>
<dbReference type="InterPro" id="IPR052165">
    <property type="entry name" value="Membrane_assoc_protease"/>
</dbReference>
<proteinExistence type="predicted"/>
<reference evidence="9 10" key="1">
    <citation type="journal article" date="2012" name="Extremophiles">
        <title>Thermotomaculum hydrothermale gen. nov., sp. nov., a novel heterotrophic thermophile within the phylum Acidobacteria from a deep-sea hydrothermal vent chimney in the Southern Okinawa Trough.</title>
        <authorList>
            <person name="Izumi H."/>
            <person name="Nunoura T."/>
            <person name="Miyazaki M."/>
            <person name="Mino S."/>
            <person name="Toki T."/>
            <person name="Takai K."/>
            <person name="Sako Y."/>
            <person name="Sawabe T."/>
            <person name="Nakagawa S."/>
        </authorList>
    </citation>
    <scope>NUCLEOTIDE SEQUENCE [LARGE SCALE GENOMIC DNA]</scope>
    <source>
        <strain evidence="9 10">AC55</strain>
    </source>
</reference>
<feature type="transmembrane region" description="Helical" evidence="5">
    <location>
        <begin position="286"/>
        <end position="303"/>
    </location>
</feature>
<protein>
    <submittedName>
        <fullName evidence="9">Membrane-bound serine protease, ClpP class</fullName>
    </submittedName>
</protein>